<keyword evidence="2" id="KW-1185">Reference proteome</keyword>
<accession>A0ABX2ZXC0</accession>
<dbReference type="EMBL" id="MDTU01000006">
    <property type="protein sequence ID" value="ODN41128.1"/>
    <property type="molecule type" value="Genomic_DNA"/>
</dbReference>
<protein>
    <recommendedName>
        <fullName evidence="3">DUF551 domain-containing protein</fullName>
    </recommendedName>
</protein>
<gene>
    <name evidence="1" type="ORF">BGC07_17800</name>
</gene>
<reference evidence="1 2" key="1">
    <citation type="submission" date="2016-08" db="EMBL/GenBank/DDBJ databases">
        <title>Draft genome sequence of Candidatus Piscirickettsia litoralis, from seawater.</title>
        <authorList>
            <person name="Wan X."/>
            <person name="Lee A.J."/>
            <person name="Hou S."/>
            <person name="Donachie S.P."/>
        </authorList>
    </citation>
    <scope>NUCLEOTIDE SEQUENCE [LARGE SCALE GENOMIC DNA]</scope>
    <source>
        <strain evidence="1 2">Y2</strain>
    </source>
</reference>
<organism evidence="1 2">
    <name type="scientific">Piscirickettsia litoralis</name>
    <dbReference type="NCBI Taxonomy" id="1891921"/>
    <lineage>
        <taxon>Bacteria</taxon>
        <taxon>Pseudomonadati</taxon>
        <taxon>Pseudomonadota</taxon>
        <taxon>Gammaproteobacteria</taxon>
        <taxon>Thiotrichales</taxon>
        <taxon>Piscirickettsiaceae</taxon>
        <taxon>Piscirickettsia</taxon>
    </lineage>
</organism>
<proteinExistence type="predicted"/>
<evidence type="ECO:0008006" key="3">
    <source>
        <dbReference type="Google" id="ProtNLM"/>
    </source>
</evidence>
<sequence>MSKWIDINDREPEVKSATSEPVTFFDKYRGEVSGCVVGGKYFDKRFIAFHENTDGGIELQGVIAWRKYNCPDWFHRDKYSDEPKERNIPEDELSIIVDR</sequence>
<name>A0ABX2ZXC0_9GAMM</name>
<dbReference type="Proteomes" id="UP000094329">
    <property type="component" value="Unassembled WGS sequence"/>
</dbReference>
<evidence type="ECO:0000313" key="1">
    <source>
        <dbReference type="EMBL" id="ODN41128.1"/>
    </source>
</evidence>
<dbReference type="RefSeq" id="WP_069314401.1">
    <property type="nucleotide sequence ID" value="NZ_MDTU01000006.1"/>
</dbReference>
<comment type="caution">
    <text evidence="1">The sequence shown here is derived from an EMBL/GenBank/DDBJ whole genome shotgun (WGS) entry which is preliminary data.</text>
</comment>
<evidence type="ECO:0000313" key="2">
    <source>
        <dbReference type="Proteomes" id="UP000094329"/>
    </source>
</evidence>